<dbReference type="GO" id="GO:0048046">
    <property type="term" value="C:apoplast"/>
    <property type="evidence" value="ECO:0007669"/>
    <property type="project" value="UniProtKB-SubCell"/>
</dbReference>
<feature type="chain" id="PRO_5043104015" description="Dirigent protein" evidence="4">
    <location>
        <begin position="27"/>
        <end position="220"/>
    </location>
</feature>
<dbReference type="InterPro" id="IPR004265">
    <property type="entry name" value="Dirigent"/>
</dbReference>
<evidence type="ECO:0000313" key="5">
    <source>
        <dbReference type="EMBL" id="KAL0422885.1"/>
    </source>
</evidence>
<reference evidence="5" key="1">
    <citation type="submission" date="2020-06" db="EMBL/GenBank/DDBJ databases">
        <authorList>
            <person name="Li T."/>
            <person name="Hu X."/>
            <person name="Zhang T."/>
            <person name="Song X."/>
            <person name="Zhang H."/>
            <person name="Dai N."/>
            <person name="Sheng W."/>
            <person name="Hou X."/>
            <person name="Wei L."/>
        </authorList>
    </citation>
    <scope>NUCLEOTIDE SEQUENCE</scope>
    <source>
        <strain evidence="5">KEN1</strain>
        <tissue evidence="5">Leaf</tissue>
    </source>
</reference>
<dbReference type="EMBL" id="JACGWN010000011">
    <property type="protein sequence ID" value="KAL0422885.1"/>
    <property type="molecule type" value="Genomic_DNA"/>
</dbReference>
<reference evidence="5" key="2">
    <citation type="journal article" date="2024" name="Plant">
        <title>Genomic evolution and insights into agronomic trait innovations of Sesamum species.</title>
        <authorList>
            <person name="Miao H."/>
            <person name="Wang L."/>
            <person name="Qu L."/>
            <person name="Liu H."/>
            <person name="Sun Y."/>
            <person name="Le M."/>
            <person name="Wang Q."/>
            <person name="Wei S."/>
            <person name="Zheng Y."/>
            <person name="Lin W."/>
            <person name="Duan Y."/>
            <person name="Cao H."/>
            <person name="Xiong S."/>
            <person name="Wang X."/>
            <person name="Wei L."/>
            <person name="Li C."/>
            <person name="Ma Q."/>
            <person name="Ju M."/>
            <person name="Zhao R."/>
            <person name="Li G."/>
            <person name="Mu C."/>
            <person name="Tian Q."/>
            <person name="Mei H."/>
            <person name="Zhang T."/>
            <person name="Gao T."/>
            <person name="Zhang H."/>
        </authorList>
    </citation>
    <scope>NUCLEOTIDE SEQUENCE</scope>
    <source>
        <strain evidence="5">KEN1</strain>
    </source>
</reference>
<dbReference type="Gene3D" id="2.40.480.10">
    <property type="entry name" value="Allene oxide cyclase-like"/>
    <property type="match status" value="1"/>
</dbReference>
<dbReference type="Pfam" id="PF03018">
    <property type="entry name" value="Dirigent"/>
    <property type="match status" value="1"/>
</dbReference>
<evidence type="ECO:0000256" key="3">
    <source>
        <dbReference type="ARBA" id="ARBA00022525"/>
    </source>
</evidence>
<sequence length="220" mass="23857">MAKLLICLMLIVISSLCMDLPSRAYARKTGPPAKPDSTTDEKELWIQNISYDGRQTTITIHFYVQDLLAGESKTVFEVASASITADSPSDFGQVRVLDDLVTEGPDYHSTPVARAQGLITYADLNVAALAMNMNFVFTSGIFRGSTICILGRNQIDLPEREVAVAGGTGFFRNAAGFALTKLYSYDVEKEYGVLEYTLYVTIPGPSPRMAAAATALHADV</sequence>
<keyword evidence="3 4" id="KW-0964">Secreted</keyword>
<evidence type="ECO:0000256" key="4">
    <source>
        <dbReference type="RuleBase" id="RU363099"/>
    </source>
</evidence>
<keyword evidence="4" id="KW-0732">Signal</keyword>
<evidence type="ECO:0000256" key="1">
    <source>
        <dbReference type="ARBA" id="ARBA00010746"/>
    </source>
</evidence>
<dbReference type="GO" id="GO:0009699">
    <property type="term" value="P:phenylpropanoid biosynthetic process"/>
    <property type="evidence" value="ECO:0007669"/>
    <property type="project" value="UniProtKB-ARBA"/>
</dbReference>
<organism evidence="5">
    <name type="scientific">Sesamum latifolium</name>
    <dbReference type="NCBI Taxonomy" id="2727402"/>
    <lineage>
        <taxon>Eukaryota</taxon>
        <taxon>Viridiplantae</taxon>
        <taxon>Streptophyta</taxon>
        <taxon>Embryophyta</taxon>
        <taxon>Tracheophyta</taxon>
        <taxon>Spermatophyta</taxon>
        <taxon>Magnoliopsida</taxon>
        <taxon>eudicotyledons</taxon>
        <taxon>Gunneridae</taxon>
        <taxon>Pentapetalae</taxon>
        <taxon>asterids</taxon>
        <taxon>lamiids</taxon>
        <taxon>Lamiales</taxon>
        <taxon>Pedaliaceae</taxon>
        <taxon>Sesamum</taxon>
    </lineage>
</organism>
<comment type="similarity">
    <text evidence="1 4">Belongs to the plant dirigent protein family.</text>
</comment>
<dbReference type="AlphaFoldDB" id="A0AAW2V0X1"/>
<protein>
    <recommendedName>
        <fullName evidence="4">Dirigent protein</fullName>
    </recommendedName>
</protein>
<feature type="signal peptide" evidence="4">
    <location>
        <begin position="1"/>
        <end position="26"/>
    </location>
</feature>
<accession>A0AAW2V0X1</accession>
<keyword evidence="4" id="KW-0052">Apoplast</keyword>
<gene>
    <name evidence="5" type="ORF">Slati_3311400</name>
</gene>
<comment type="function">
    <text evidence="4">Dirigent proteins impart stereoselectivity on the phenoxy radical-coupling reaction, yielding optically active lignans from two molecules of coniferyl alcohol in the biosynthesis of lignans, flavonolignans, and alkaloids and thus plays a central role in plant secondary metabolism.</text>
</comment>
<name>A0AAW2V0X1_9LAMI</name>
<evidence type="ECO:0000256" key="2">
    <source>
        <dbReference type="ARBA" id="ARBA00011738"/>
    </source>
</evidence>
<comment type="subunit">
    <text evidence="2 4">Homodimer.</text>
</comment>
<comment type="caution">
    <text evidence="5">The sequence shown here is derived from an EMBL/GenBank/DDBJ whole genome shotgun (WGS) entry which is preliminary data.</text>
</comment>
<proteinExistence type="inferred from homology"/>
<dbReference type="PANTHER" id="PTHR21495">
    <property type="entry name" value="NUCLEOPORIN-RELATED"/>
    <property type="match status" value="1"/>
</dbReference>
<comment type="subcellular location">
    <subcellularLocation>
        <location evidence="4">Secreted</location>
        <location evidence="4">Extracellular space</location>
        <location evidence="4">Apoplast</location>
    </subcellularLocation>
</comment>
<dbReference type="InterPro" id="IPR044859">
    <property type="entry name" value="Allene_oxi_cyc_Dirigent"/>
</dbReference>